<sequence length="154" mass="16288">MSRPASTKALDLRRNQLDRRPVGDPDVVNEGSCERVKYVDARVRGAAAPAVVAVGLGTGCSINATRVSWYAGTRAINVKQSKANVTSREVPCHSDRMSCKRRSLTTAASSAFTGWVSGSGRTFVNASSMCSAFRCSIGDALVRAVDTSLSAMSI</sequence>
<evidence type="ECO:0000313" key="1">
    <source>
        <dbReference type="EMBL" id="ETW04752.1"/>
    </source>
</evidence>
<dbReference type="RefSeq" id="XP_008866190.1">
    <property type="nucleotide sequence ID" value="XM_008867968.1"/>
</dbReference>
<dbReference type="EMBL" id="KI913957">
    <property type="protein sequence ID" value="ETW04752.1"/>
    <property type="molecule type" value="Genomic_DNA"/>
</dbReference>
<dbReference type="GeneID" id="20080949"/>
<protein>
    <submittedName>
        <fullName evidence="1">Uncharacterized protein</fullName>
    </submittedName>
</protein>
<gene>
    <name evidence="1" type="ORF">H310_03899</name>
</gene>
<reference evidence="1" key="1">
    <citation type="submission" date="2013-12" db="EMBL/GenBank/DDBJ databases">
        <title>The Genome Sequence of Aphanomyces invadans NJM9701.</title>
        <authorList>
            <consortium name="The Broad Institute Genomics Platform"/>
            <person name="Russ C."/>
            <person name="Tyler B."/>
            <person name="van West P."/>
            <person name="Dieguez-Uribeondo J."/>
            <person name="Young S.K."/>
            <person name="Zeng Q."/>
            <person name="Gargeya S."/>
            <person name="Fitzgerald M."/>
            <person name="Abouelleil A."/>
            <person name="Alvarado L."/>
            <person name="Chapman S.B."/>
            <person name="Gainer-Dewar J."/>
            <person name="Goldberg J."/>
            <person name="Griggs A."/>
            <person name="Gujja S."/>
            <person name="Hansen M."/>
            <person name="Howarth C."/>
            <person name="Imamovic A."/>
            <person name="Ireland A."/>
            <person name="Larimer J."/>
            <person name="McCowan C."/>
            <person name="Murphy C."/>
            <person name="Pearson M."/>
            <person name="Poon T.W."/>
            <person name="Priest M."/>
            <person name="Roberts A."/>
            <person name="Saif S."/>
            <person name="Shea T."/>
            <person name="Sykes S."/>
            <person name="Wortman J."/>
            <person name="Nusbaum C."/>
            <person name="Birren B."/>
        </authorList>
    </citation>
    <scope>NUCLEOTIDE SEQUENCE [LARGE SCALE GENOMIC DNA]</scope>
    <source>
        <strain evidence="1">NJM9701</strain>
    </source>
</reference>
<name>A0A024UFU0_9STRA</name>
<dbReference type="AlphaFoldDB" id="A0A024UFU0"/>
<dbReference type="VEuPathDB" id="FungiDB:H310_03899"/>
<proteinExistence type="predicted"/>
<organism evidence="1">
    <name type="scientific">Aphanomyces invadans</name>
    <dbReference type="NCBI Taxonomy" id="157072"/>
    <lineage>
        <taxon>Eukaryota</taxon>
        <taxon>Sar</taxon>
        <taxon>Stramenopiles</taxon>
        <taxon>Oomycota</taxon>
        <taxon>Saprolegniomycetes</taxon>
        <taxon>Saprolegniales</taxon>
        <taxon>Verrucalvaceae</taxon>
        <taxon>Aphanomyces</taxon>
    </lineage>
</organism>
<accession>A0A024UFU0</accession>